<dbReference type="InterPro" id="IPR035965">
    <property type="entry name" value="PAS-like_dom_sf"/>
</dbReference>
<evidence type="ECO:0000313" key="3">
    <source>
        <dbReference type="Proteomes" id="UP000201838"/>
    </source>
</evidence>
<feature type="domain" description="PAS" evidence="1">
    <location>
        <begin position="28"/>
        <end position="79"/>
    </location>
</feature>
<dbReference type="AlphaFoldDB" id="A0A238IY95"/>
<accession>A0A238IY95</accession>
<dbReference type="Gene3D" id="3.30.450.20">
    <property type="entry name" value="PAS domain"/>
    <property type="match status" value="1"/>
</dbReference>
<name>A0A238IY95_9RHOB</name>
<dbReference type="InterPro" id="IPR000014">
    <property type="entry name" value="PAS"/>
</dbReference>
<protein>
    <recommendedName>
        <fullName evidence="1">PAS domain-containing protein</fullName>
    </recommendedName>
</protein>
<reference evidence="2 3" key="1">
    <citation type="submission" date="2017-05" db="EMBL/GenBank/DDBJ databases">
        <authorList>
            <person name="Song R."/>
            <person name="Chenine A.L."/>
            <person name="Ruprecht R.M."/>
        </authorList>
    </citation>
    <scope>NUCLEOTIDE SEQUENCE [LARGE SCALE GENOMIC DNA]</scope>
    <source>
        <strain evidence="2 3">CECT 8489</strain>
    </source>
</reference>
<dbReference type="CDD" id="cd00130">
    <property type="entry name" value="PAS"/>
    <property type="match status" value="1"/>
</dbReference>
<dbReference type="RefSeq" id="WP_093972958.1">
    <property type="nucleotide sequence ID" value="NZ_FXXQ01000002.1"/>
</dbReference>
<evidence type="ECO:0000313" key="2">
    <source>
        <dbReference type="EMBL" id="SMX23013.1"/>
    </source>
</evidence>
<dbReference type="EMBL" id="FXXQ01000002">
    <property type="protein sequence ID" value="SMX23013.1"/>
    <property type="molecule type" value="Genomic_DNA"/>
</dbReference>
<dbReference type="OrthoDB" id="9816309at2"/>
<evidence type="ECO:0000259" key="1">
    <source>
        <dbReference type="PROSITE" id="PS50112"/>
    </source>
</evidence>
<dbReference type="Proteomes" id="UP000201838">
    <property type="component" value="Unassembled WGS sequence"/>
</dbReference>
<organism evidence="2 3">
    <name type="scientific">Boseongicola aestuarii</name>
    <dbReference type="NCBI Taxonomy" id="1470561"/>
    <lineage>
        <taxon>Bacteria</taxon>
        <taxon>Pseudomonadati</taxon>
        <taxon>Pseudomonadota</taxon>
        <taxon>Alphaproteobacteria</taxon>
        <taxon>Rhodobacterales</taxon>
        <taxon>Paracoccaceae</taxon>
        <taxon>Boseongicola</taxon>
    </lineage>
</organism>
<proteinExistence type="predicted"/>
<keyword evidence="3" id="KW-1185">Reference proteome</keyword>
<dbReference type="NCBIfam" id="TIGR00229">
    <property type="entry name" value="sensory_box"/>
    <property type="match status" value="1"/>
</dbReference>
<dbReference type="Pfam" id="PF13426">
    <property type="entry name" value="PAS_9"/>
    <property type="match status" value="1"/>
</dbReference>
<gene>
    <name evidence="2" type="ORF">BOA8489_01113</name>
</gene>
<sequence>MTNLDEILTSFASLAGDAIAIGFRGVDDGEAKLLWINNAYTDLFGYPADEVIGREASLVNDPAHLDAFIASVEPALEAGDQHIHSETYCRTKEGQSVWTSVMMFVVPVEGGHYSAAIWMP</sequence>
<dbReference type="PROSITE" id="PS50112">
    <property type="entry name" value="PAS"/>
    <property type="match status" value="1"/>
</dbReference>
<dbReference type="SUPFAM" id="SSF55785">
    <property type="entry name" value="PYP-like sensor domain (PAS domain)"/>
    <property type="match status" value="1"/>
</dbReference>